<name>A0ABD6BTU6_9EURY</name>
<dbReference type="EMBL" id="JBHUCZ010000012">
    <property type="protein sequence ID" value="MFD1568533.1"/>
    <property type="molecule type" value="Genomic_DNA"/>
</dbReference>
<dbReference type="InterPro" id="IPR011991">
    <property type="entry name" value="ArsR-like_HTH"/>
</dbReference>
<dbReference type="InterPro" id="IPR036388">
    <property type="entry name" value="WH-like_DNA-bd_sf"/>
</dbReference>
<gene>
    <name evidence="1" type="ORF">ACFSAU_13640</name>
</gene>
<evidence type="ECO:0000313" key="1">
    <source>
        <dbReference type="EMBL" id="MFD1568533.1"/>
    </source>
</evidence>
<organism evidence="1 2">
    <name type="scientific">Halolamina litorea</name>
    <dbReference type="NCBI Taxonomy" id="1515593"/>
    <lineage>
        <taxon>Archaea</taxon>
        <taxon>Methanobacteriati</taxon>
        <taxon>Methanobacteriota</taxon>
        <taxon>Stenosarchaea group</taxon>
        <taxon>Halobacteria</taxon>
        <taxon>Halobacteriales</taxon>
        <taxon>Haloferacaceae</taxon>
    </lineage>
</organism>
<dbReference type="CDD" id="cd00090">
    <property type="entry name" value="HTH_ARSR"/>
    <property type="match status" value="1"/>
</dbReference>
<evidence type="ECO:0000313" key="2">
    <source>
        <dbReference type="Proteomes" id="UP001597139"/>
    </source>
</evidence>
<dbReference type="Pfam" id="PF12840">
    <property type="entry name" value="HTH_20"/>
    <property type="match status" value="1"/>
</dbReference>
<dbReference type="AlphaFoldDB" id="A0ABD6BTU6"/>
<dbReference type="SUPFAM" id="SSF46785">
    <property type="entry name" value="Winged helix' DNA-binding domain"/>
    <property type="match status" value="1"/>
</dbReference>
<dbReference type="Gene3D" id="1.10.10.10">
    <property type="entry name" value="Winged helix-like DNA-binding domain superfamily/Winged helix DNA-binding domain"/>
    <property type="match status" value="1"/>
</dbReference>
<dbReference type="InterPro" id="IPR036390">
    <property type="entry name" value="WH_DNA-bd_sf"/>
</dbReference>
<accession>A0ABD6BTU6</accession>
<keyword evidence="2" id="KW-1185">Reference proteome</keyword>
<reference evidence="1 2" key="1">
    <citation type="journal article" date="2019" name="Int. J. Syst. Evol. Microbiol.">
        <title>The Global Catalogue of Microorganisms (GCM) 10K type strain sequencing project: providing services to taxonomists for standard genome sequencing and annotation.</title>
        <authorList>
            <consortium name="The Broad Institute Genomics Platform"/>
            <consortium name="The Broad Institute Genome Sequencing Center for Infectious Disease"/>
            <person name="Wu L."/>
            <person name="Ma J."/>
        </authorList>
    </citation>
    <scope>NUCLEOTIDE SEQUENCE [LARGE SCALE GENOMIC DNA]</scope>
    <source>
        <strain evidence="1 2">CGMCC 1.12859</strain>
    </source>
</reference>
<proteinExistence type="predicted"/>
<comment type="caution">
    <text evidence="1">The sequence shown here is derived from an EMBL/GenBank/DDBJ whole genome shotgun (WGS) entry which is preliminary data.</text>
</comment>
<protein>
    <submittedName>
        <fullName evidence="1">Helix-turn-helix domain-containing protein</fullName>
    </submittedName>
</protein>
<dbReference type="RefSeq" id="WP_345781146.1">
    <property type="nucleotide sequence ID" value="NZ_JANHGR010000003.1"/>
</dbReference>
<sequence>MLKALDDDACRTILADLSEPMTANDLSDSCDIPKSTLYRKLDLLSEAALVHERIEVGTDGGRTTRYERDFSAVTISIEDDDTFSVSVDREGRSADERLAELWSDMGEEL</sequence>
<dbReference type="Proteomes" id="UP001597139">
    <property type="component" value="Unassembled WGS sequence"/>
</dbReference>